<evidence type="ECO:0000313" key="4">
    <source>
        <dbReference type="Proteomes" id="UP000670475"/>
    </source>
</evidence>
<feature type="domain" description="YcxB-like C-terminal" evidence="2">
    <location>
        <begin position="112"/>
        <end position="175"/>
    </location>
</feature>
<keyword evidence="1" id="KW-1133">Transmembrane helix</keyword>
<gene>
    <name evidence="3" type="ORF">JFN87_10460</name>
</gene>
<accession>A0A940M817</accession>
<organism evidence="3 4">
    <name type="scientific">Streptomyces montanisoli</name>
    <dbReference type="NCBI Taxonomy" id="2798581"/>
    <lineage>
        <taxon>Bacteria</taxon>
        <taxon>Bacillati</taxon>
        <taxon>Actinomycetota</taxon>
        <taxon>Actinomycetes</taxon>
        <taxon>Kitasatosporales</taxon>
        <taxon>Streptomycetaceae</taxon>
        <taxon>Streptomyces</taxon>
    </lineage>
</organism>
<dbReference type="Proteomes" id="UP000670475">
    <property type="component" value="Unassembled WGS sequence"/>
</dbReference>
<keyword evidence="1" id="KW-0812">Transmembrane</keyword>
<dbReference type="Pfam" id="PF14317">
    <property type="entry name" value="YcxB"/>
    <property type="match status" value="1"/>
</dbReference>
<feature type="transmembrane region" description="Helical" evidence="1">
    <location>
        <begin position="46"/>
        <end position="64"/>
    </location>
</feature>
<evidence type="ECO:0000256" key="1">
    <source>
        <dbReference type="SAM" id="Phobius"/>
    </source>
</evidence>
<dbReference type="EMBL" id="JAGIQL010000031">
    <property type="protein sequence ID" value="MBP0457919.1"/>
    <property type="molecule type" value="Genomic_DNA"/>
</dbReference>
<keyword evidence="1" id="KW-0472">Membrane</keyword>
<name>A0A940M817_9ACTN</name>
<keyword evidence="4" id="KW-1185">Reference proteome</keyword>
<comment type="caution">
    <text evidence="3">The sequence shown here is derived from an EMBL/GenBank/DDBJ whole genome shotgun (WGS) entry which is preliminary data.</text>
</comment>
<dbReference type="RefSeq" id="WP_209339678.1">
    <property type="nucleotide sequence ID" value="NZ_JAGIQL010000031.1"/>
</dbReference>
<sequence>MTVEQQSSTADGAETVQLAFHPTQDQVTEAMRTWERVTPRGRRKRVLWPVAVLLCAIVIVLGAVNGAVLGTSVPLLAIAVGVWLLRFLLRRFAVRQVYKAKAGRGEHTITVDGQGVRVRSELNTARVPWSQVAGYAETDNLFVLAHKKMHEINSTPLPKSALPQQADINRLRELLDRHTTRLGGGRQG</sequence>
<feature type="transmembrane region" description="Helical" evidence="1">
    <location>
        <begin position="70"/>
        <end position="89"/>
    </location>
</feature>
<dbReference type="InterPro" id="IPR025588">
    <property type="entry name" value="YcxB-like_C"/>
</dbReference>
<reference evidence="3" key="1">
    <citation type="submission" date="2021-03" db="EMBL/GenBank/DDBJ databases">
        <title>Whole genome sequence of Streptomyces bomunensis MMS17-BM035.</title>
        <authorList>
            <person name="Lee J.H."/>
        </authorList>
    </citation>
    <scope>NUCLEOTIDE SEQUENCE</scope>
    <source>
        <strain evidence="3">MMS17-BM035</strain>
    </source>
</reference>
<evidence type="ECO:0000313" key="3">
    <source>
        <dbReference type="EMBL" id="MBP0457919.1"/>
    </source>
</evidence>
<proteinExistence type="predicted"/>
<protein>
    <submittedName>
        <fullName evidence="3">YcxB family protein</fullName>
    </submittedName>
</protein>
<dbReference type="AlphaFoldDB" id="A0A940M817"/>
<evidence type="ECO:0000259" key="2">
    <source>
        <dbReference type="Pfam" id="PF14317"/>
    </source>
</evidence>